<dbReference type="InterPro" id="IPR008928">
    <property type="entry name" value="6-hairpin_glycosidase_sf"/>
</dbReference>
<feature type="non-terminal residue" evidence="1">
    <location>
        <position position="97"/>
    </location>
</feature>
<dbReference type="PANTHER" id="PTHR42899">
    <property type="entry name" value="SPERMATOGENESIS-ASSOCIATED PROTEIN 20"/>
    <property type="match status" value="1"/>
</dbReference>
<protein>
    <recommendedName>
        <fullName evidence="2">Thioredoxin domain-containing protein</fullName>
    </recommendedName>
</protein>
<feature type="non-terminal residue" evidence="1">
    <location>
        <position position="1"/>
    </location>
</feature>
<dbReference type="GO" id="GO:0005975">
    <property type="term" value="P:carbohydrate metabolic process"/>
    <property type="evidence" value="ECO:0007669"/>
    <property type="project" value="InterPro"/>
</dbReference>
<dbReference type="EMBL" id="BARS01058486">
    <property type="protein sequence ID" value="GAG48799.1"/>
    <property type="molecule type" value="Genomic_DNA"/>
</dbReference>
<dbReference type="AlphaFoldDB" id="X0XZ85"/>
<dbReference type="PANTHER" id="PTHR42899:SF1">
    <property type="entry name" value="SPERMATOGENESIS-ASSOCIATED PROTEIN 20"/>
    <property type="match status" value="1"/>
</dbReference>
<reference evidence="1" key="1">
    <citation type="journal article" date="2014" name="Front. Microbiol.">
        <title>High frequency of phylogenetically diverse reductive dehalogenase-homologous genes in deep subseafloor sedimentary metagenomes.</title>
        <authorList>
            <person name="Kawai M."/>
            <person name="Futagami T."/>
            <person name="Toyoda A."/>
            <person name="Takaki Y."/>
            <person name="Nishi S."/>
            <person name="Hori S."/>
            <person name="Arai W."/>
            <person name="Tsubouchi T."/>
            <person name="Morono Y."/>
            <person name="Uchiyama I."/>
            <person name="Ito T."/>
            <person name="Fujiyama A."/>
            <person name="Inagaki F."/>
            <person name="Takami H."/>
        </authorList>
    </citation>
    <scope>NUCLEOTIDE SEQUENCE</scope>
    <source>
        <strain evidence="1">Expedition CK06-06</strain>
    </source>
</reference>
<evidence type="ECO:0000313" key="1">
    <source>
        <dbReference type="EMBL" id="GAG48799.1"/>
    </source>
</evidence>
<name>X0XZ85_9ZZZZ</name>
<accession>X0XZ85</accession>
<dbReference type="InterPro" id="IPR024705">
    <property type="entry name" value="Ssp411"/>
</dbReference>
<dbReference type="SUPFAM" id="SSF48208">
    <property type="entry name" value="Six-hairpin glycosidases"/>
    <property type="match status" value="1"/>
</dbReference>
<proteinExistence type="predicted"/>
<evidence type="ECO:0008006" key="2">
    <source>
        <dbReference type="Google" id="ProtNLM"/>
    </source>
</evidence>
<sequence length="97" mass="11025">EENTIQLTEEYLLGQINAFTGGFGDAPKFPSEPALLFLLQIAQRHNNQLLNQDIETTLDLMSQGGIYDQIGGGFHRYATDDIWLIPHFEKMKGEFRP</sequence>
<gene>
    <name evidence="1" type="ORF">S01H1_85264</name>
</gene>
<comment type="caution">
    <text evidence="1">The sequence shown here is derived from an EMBL/GenBank/DDBJ whole genome shotgun (WGS) entry which is preliminary data.</text>
</comment>
<organism evidence="1">
    <name type="scientific">marine sediment metagenome</name>
    <dbReference type="NCBI Taxonomy" id="412755"/>
    <lineage>
        <taxon>unclassified sequences</taxon>
        <taxon>metagenomes</taxon>
        <taxon>ecological metagenomes</taxon>
    </lineage>
</organism>